<proteinExistence type="predicted"/>
<gene>
    <name evidence="1" type="ORF">Ocin01_16230</name>
</gene>
<dbReference type="AlphaFoldDB" id="A0A1D2MC06"/>
<protein>
    <submittedName>
        <fullName evidence="1">Uncharacterized protein</fullName>
    </submittedName>
</protein>
<comment type="caution">
    <text evidence="1">The sequence shown here is derived from an EMBL/GenBank/DDBJ whole genome shotgun (WGS) entry which is preliminary data.</text>
</comment>
<keyword evidence="2" id="KW-1185">Reference proteome</keyword>
<dbReference type="OrthoDB" id="6611240at2759"/>
<reference evidence="1 2" key="1">
    <citation type="journal article" date="2016" name="Genome Biol. Evol.">
        <title>Gene Family Evolution Reflects Adaptation to Soil Environmental Stressors in the Genome of the Collembolan Orchesella cincta.</title>
        <authorList>
            <person name="Faddeeva-Vakhrusheva A."/>
            <person name="Derks M.F."/>
            <person name="Anvar S.Y."/>
            <person name="Agamennone V."/>
            <person name="Suring W."/>
            <person name="Smit S."/>
            <person name="van Straalen N.M."/>
            <person name="Roelofs D."/>
        </authorList>
    </citation>
    <scope>NUCLEOTIDE SEQUENCE [LARGE SCALE GENOMIC DNA]</scope>
    <source>
        <tissue evidence="1">Mixed pool</tissue>
    </source>
</reference>
<evidence type="ECO:0000313" key="2">
    <source>
        <dbReference type="Proteomes" id="UP000094527"/>
    </source>
</evidence>
<dbReference type="Proteomes" id="UP000094527">
    <property type="component" value="Unassembled WGS sequence"/>
</dbReference>
<name>A0A1D2MC06_ORCCI</name>
<sequence length="112" mass="12399">MNYSGDLNLGDFVREVPMLRSVVEHHLSKEGKVLSETTAMDILNVITKNGLAGPLINCQTALGIFLTCPCTMGQERLNSLAILSIEHTHAKELSFDEVIEKFIAVKCRKVKI</sequence>
<accession>A0A1D2MC06</accession>
<evidence type="ECO:0000313" key="1">
    <source>
        <dbReference type="EMBL" id="ODM90452.1"/>
    </source>
</evidence>
<organism evidence="1 2">
    <name type="scientific">Orchesella cincta</name>
    <name type="common">Springtail</name>
    <name type="synonym">Podura cincta</name>
    <dbReference type="NCBI Taxonomy" id="48709"/>
    <lineage>
        <taxon>Eukaryota</taxon>
        <taxon>Metazoa</taxon>
        <taxon>Ecdysozoa</taxon>
        <taxon>Arthropoda</taxon>
        <taxon>Hexapoda</taxon>
        <taxon>Collembola</taxon>
        <taxon>Entomobryomorpha</taxon>
        <taxon>Entomobryoidea</taxon>
        <taxon>Orchesellidae</taxon>
        <taxon>Orchesellinae</taxon>
        <taxon>Orchesella</taxon>
    </lineage>
</organism>
<dbReference type="EMBL" id="LJIJ01001959">
    <property type="protein sequence ID" value="ODM90452.1"/>
    <property type="molecule type" value="Genomic_DNA"/>
</dbReference>